<protein>
    <submittedName>
        <fullName evidence="1">Uncharacterized protein</fullName>
    </submittedName>
</protein>
<accession>A0A6I3LHZ5</accession>
<comment type="caution">
    <text evidence="1">The sequence shown here is derived from an EMBL/GenBank/DDBJ whole genome shotgun (WGS) entry which is preliminary data.</text>
</comment>
<evidence type="ECO:0000313" key="1">
    <source>
        <dbReference type="EMBL" id="MTG99199.1"/>
    </source>
</evidence>
<dbReference type="Proteomes" id="UP000438760">
    <property type="component" value="Unassembled WGS sequence"/>
</dbReference>
<dbReference type="AlphaFoldDB" id="A0A6I3LHZ5"/>
<gene>
    <name evidence="1" type="ORF">GJV76_13865</name>
</gene>
<dbReference type="EMBL" id="WMJX01000050">
    <property type="protein sequence ID" value="MTG99199.1"/>
    <property type="molecule type" value="Genomic_DNA"/>
</dbReference>
<organism evidence="1 2">
    <name type="scientific">Myroides albus</name>
    <dbReference type="NCBI Taxonomy" id="2562892"/>
    <lineage>
        <taxon>Bacteria</taxon>
        <taxon>Pseudomonadati</taxon>
        <taxon>Bacteroidota</taxon>
        <taxon>Flavobacteriia</taxon>
        <taxon>Flavobacteriales</taxon>
        <taxon>Flavobacteriaceae</taxon>
        <taxon>Myroides</taxon>
    </lineage>
</organism>
<dbReference type="RefSeq" id="WP_155093199.1">
    <property type="nucleotide sequence ID" value="NZ_WMJX01000050.1"/>
</dbReference>
<dbReference type="OrthoDB" id="394960at2"/>
<reference evidence="1 2" key="1">
    <citation type="submission" date="2019-11" db="EMBL/GenBank/DDBJ databases">
        <title>Genome of Strain BIT-d1.</title>
        <authorList>
            <person name="Yang Y."/>
        </authorList>
    </citation>
    <scope>NUCLEOTIDE SEQUENCE [LARGE SCALE GENOMIC DNA]</scope>
    <source>
        <strain evidence="1 2">BIT-d1</strain>
    </source>
</reference>
<keyword evidence="2" id="KW-1185">Reference proteome</keyword>
<sequence length="47" mass="5232">MDSIIRARKAILQVDMVLIGASNGLSIAQGIHIFADNQDFNDYFSDF</sequence>
<evidence type="ECO:0000313" key="2">
    <source>
        <dbReference type="Proteomes" id="UP000438760"/>
    </source>
</evidence>
<proteinExistence type="predicted"/>
<name>A0A6I3LHZ5_9FLAO</name>